<dbReference type="EMBL" id="BKAJ01000156">
    <property type="protein sequence ID" value="GEP60261.1"/>
    <property type="molecule type" value="Genomic_DNA"/>
</dbReference>
<dbReference type="AlphaFoldDB" id="A0A512NMT7"/>
<comment type="caution">
    <text evidence="1">The sequence shown here is derived from an EMBL/GenBank/DDBJ whole genome shotgun (WGS) entry which is preliminary data.</text>
</comment>
<evidence type="ECO:0000313" key="1">
    <source>
        <dbReference type="EMBL" id="GEP60261.1"/>
    </source>
</evidence>
<protein>
    <submittedName>
        <fullName evidence="1">Uncharacterized protein</fullName>
    </submittedName>
</protein>
<dbReference type="Proteomes" id="UP000321058">
    <property type="component" value="Unassembled WGS sequence"/>
</dbReference>
<accession>A0A512NMT7</accession>
<gene>
    <name evidence="1" type="ORF">RSO01_74270</name>
</gene>
<reference evidence="1 2" key="1">
    <citation type="submission" date="2019-07" db="EMBL/GenBank/DDBJ databases">
        <title>Whole genome shotgun sequence of Reyranella soli NBRC 108950.</title>
        <authorList>
            <person name="Hosoyama A."/>
            <person name="Uohara A."/>
            <person name="Ohji S."/>
            <person name="Ichikawa N."/>
        </authorList>
    </citation>
    <scope>NUCLEOTIDE SEQUENCE [LARGE SCALE GENOMIC DNA]</scope>
    <source>
        <strain evidence="1 2">NBRC 108950</strain>
    </source>
</reference>
<organism evidence="1 2">
    <name type="scientific">Reyranella soli</name>
    <dbReference type="NCBI Taxonomy" id="1230389"/>
    <lineage>
        <taxon>Bacteria</taxon>
        <taxon>Pseudomonadati</taxon>
        <taxon>Pseudomonadota</taxon>
        <taxon>Alphaproteobacteria</taxon>
        <taxon>Hyphomicrobiales</taxon>
        <taxon>Reyranellaceae</taxon>
        <taxon>Reyranella</taxon>
    </lineage>
</organism>
<keyword evidence="2" id="KW-1185">Reference proteome</keyword>
<proteinExistence type="predicted"/>
<evidence type="ECO:0000313" key="2">
    <source>
        <dbReference type="Proteomes" id="UP000321058"/>
    </source>
</evidence>
<name>A0A512NMT7_9HYPH</name>
<sequence length="92" mass="10784">MNDAELDDLDELVEYLARTSRLEPKEARRVVDEVLSFLVEEPEAFVRRRHLALQRQGLSNTAIFLQLQAELAQRRFPAPAYTTRQLRRIIYG</sequence>